<evidence type="ECO:0000256" key="4">
    <source>
        <dbReference type="ARBA" id="ARBA00022917"/>
    </source>
</evidence>
<dbReference type="AlphaFoldDB" id="A0A7C4NRF6"/>
<dbReference type="PANTHER" id="PTHR22594:SF48">
    <property type="entry name" value="ASPARAGINYL-TRNA SYNTHETASE-RELATED PROTEIN (N-TRUNCATION)"/>
    <property type="match status" value="1"/>
</dbReference>
<evidence type="ECO:0000313" key="7">
    <source>
        <dbReference type="EMBL" id="HGQ74333.1"/>
    </source>
</evidence>
<evidence type="ECO:0000256" key="1">
    <source>
        <dbReference type="ARBA" id="ARBA00022598"/>
    </source>
</evidence>
<gene>
    <name evidence="7" type="ORF">ENU20_04585</name>
</gene>
<reference evidence="7" key="1">
    <citation type="journal article" date="2020" name="mSystems">
        <title>Genome- and Community-Level Interaction Insights into Carbon Utilization and Element Cycling Functions of Hydrothermarchaeota in Hydrothermal Sediment.</title>
        <authorList>
            <person name="Zhou Z."/>
            <person name="Liu Y."/>
            <person name="Xu W."/>
            <person name="Pan J."/>
            <person name="Luo Z.H."/>
            <person name="Li M."/>
        </authorList>
    </citation>
    <scope>NUCLEOTIDE SEQUENCE [LARGE SCALE GENOMIC DNA]</scope>
    <source>
        <strain evidence="7">SpSt-648</strain>
    </source>
</reference>
<name>A0A7C4NRF6_STAMA</name>
<feature type="domain" description="Aminoacyl-transfer RNA synthetases class-II family profile" evidence="6">
    <location>
        <begin position="71"/>
        <end position="365"/>
    </location>
</feature>
<dbReference type="PROSITE" id="PS50862">
    <property type="entry name" value="AA_TRNA_LIGASE_II"/>
    <property type="match status" value="1"/>
</dbReference>
<proteinExistence type="predicted"/>
<accession>A0A7C4NRF6</accession>
<dbReference type="InterPro" id="IPR045864">
    <property type="entry name" value="aa-tRNA-synth_II/BPL/LPL"/>
</dbReference>
<dbReference type="SUPFAM" id="SSF55681">
    <property type="entry name" value="Class II aaRS and biotin synthetases"/>
    <property type="match status" value="1"/>
</dbReference>
<evidence type="ECO:0000256" key="3">
    <source>
        <dbReference type="ARBA" id="ARBA00022840"/>
    </source>
</evidence>
<comment type="caution">
    <text evidence="7">The sequence shown here is derived from an EMBL/GenBank/DDBJ whole genome shotgun (WGS) entry which is preliminary data.</text>
</comment>
<sequence length="375" mass="42935">MLENLKCGSLVLIKGSLVGENEICVDEFRVLHEPVVEEELCRSGLPSDPVEYTLKYYEYVKHPQILKAIYVYSYLLNYARSFLNKHGFLELPPPIIGYSSDPGLRGARKVQIGMYNGFFELQSSLIMYKQLYASVLDKIFYVARNVRIEPPENAYTGRHLVEFTQIDVEIASVSSSKALNLAEKTLYSAVRSVINELQDLFDYNEIDRLEKEITKPPYPRLTYNDALHELSKMGVYVKHGEELPFKAEALIADKYGSPVWITGFPVTARGFYYIENPEHPGYNEDYNLLLPSGHGEVIDGGCREYRYENLSRKIAEIHREPLEKYSWFLNLALKGLIRPTCGWGLGLERLVKYLLNLKHIAYTTPHPRLPGIIGP</sequence>
<dbReference type="GO" id="GO:0005524">
    <property type="term" value="F:ATP binding"/>
    <property type="evidence" value="ECO:0007669"/>
    <property type="project" value="UniProtKB-KW"/>
</dbReference>
<dbReference type="InterPro" id="IPR006195">
    <property type="entry name" value="aa-tRNA-synth_II"/>
</dbReference>
<dbReference type="GO" id="GO:0006421">
    <property type="term" value="P:asparaginyl-tRNA aminoacylation"/>
    <property type="evidence" value="ECO:0007669"/>
    <property type="project" value="TreeGrafter"/>
</dbReference>
<dbReference type="InterPro" id="IPR004364">
    <property type="entry name" value="Aa-tRNA-synt_II"/>
</dbReference>
<dbReference type="PANTHER" id="PTHR22594">
    <property type="entry name" value="ASPARTYL/LYSYL-TRNA SYNTHETASE"/>
    <property type="match status" value="1"/>
</dbReference>
<dbReference type="EMBL" id="DTBP01000036">
    <property type="protein sequence ID" value="HGQ74333.1"/>
    <property type="molecule type" value="Genomic_DNA"/>
</dbReference>
<evidence type="ECO:0000259" key="6">
    <source>
        <dbReference type="PROSITE" id="PS50862"/>
    </source>
</evidence>
<organism evidence="7">
    <name type="scientific">Staphylothermus marinus</name>
    <dbReference type="NCBI Taxonomy" id="2280"/>
    <lineage>
        <taxon>Archaea</taxon>
        <taxon>Thermoproteota</taxon>
        <taxon>Thermoprotei</taxon>
        <taxon>Desulfurococcales</taxon>
        <taxon>Desulfurococcaceae</taxon>
        <taxon>Staphylothermus</taxon>
    </lineage>
</organism>
<keyword evidence="2" id="KW-0547">Nucleotide-binding</keyword>
<keyword evidence="5" id="KW-0030">Aminoacyl-tRNA synthetase</keyword>
<keyword evidence="1" id="KW-0436">Ligase</keyword>
<dbReference type="Gene3D" id="3.30.930.10">
    <property type="entry name" value="Bira Bifunctional Protein, Domain 2"/>
    <property type="match status" value="1"/>
</dbReference>
<keyword evidence="4" id="KW-0648">Protein biosynthesis</keyword>
<dbReference type="Pfam" id="PF00152">
    <property type="entry name" value="tRNA-synt_2"/>
    <property type="match status" value="1"/>
</dbReference>
<protein>
    <recommendedName>
        <fullName evidence="6">Aminoacyl-transfer RNA synthetases class-II family profile domain-containing protein</fullName>
    </recommendedName>
</protein>
<evidence type="ECO:0000256" key="5">
    <source>
        <dbReference type="ARBA" id="ARBA00023146"/>
    </source>
</evidence>
<evidence type="ECO:0000256" key="2">
    <source>
        <dbReference type="ARBA" id="ARBA00022741"/>
    </source>
</evidence>
<dbReference type="GO" id="GO:0004816">
    <property type="term" value="F:asparagine-tRNA ligase activity"/>
    <property type="evidence" value="ECO:0007669"/>
    <property type="project" value="TreeGrafter"/>
</dbReference>
<keyword evidence="3" id="KW-0067">ATP-binding</keyword>